<dbReference type="PANTHER" id="PTHR11675">
    <property type="entry name" value="N-ACETYLGALACTOSAMINYLTRANSFERASE"/>
    <property type="match status" value="1"/>
</dbReference>
<organism evidence="3 4">
    <name type="scientific">Sinocyclocheilus rhinocerous</name>
    <dbReference type="NCBI Taxonomy" id="307959"/>
    <lineage>
        <taxon>Eukaryota</taxon>
        <taxon>Metazoa</taxon>
        <taxon>Chordata</taxon>
        <taxon>Craniata</taxon>
        <taxon>Vertebrata</taxon>
        <taxon>Euteleostomi</taxon>
        <taxon>Actinopterygii</taxon>
        <taxon>Neopterygii</taxon>
        <taxon>Teleostei</taxon>
        <taxon>Ostariophysi</taxon>
        <taxon>Cypriniformes</taxon>
        <taxon>Cyprinidae</taxon>
        <taxon>Cyprininae</taxon>
        <taxon>Sinocyclocheilus</taxon>
    </lineage>
</organism>
<dbReference type="GO" id="GO:0004653">
    <property type="term" value="F:polypeptide N-acetylgalactosaminyltransferase activity"/>
    <property type="evidence" value="ECO:0007669"/>
    <property type="project" value="TreeGrafter"/>
</dbReference>
<protein>
    <recommendedName>
        <fullName evidence="2">Glycosyltransferase 2-like domain-containing protein</fullName>
    </recommendedName>
</protein>
<accession>A0A673MQW6</accession>
<name>A0A673MQW6_9TELE</name>
<dbReference type="GO" id="GO:0005794">
    <property type="term" value="C:Golgi apparatus"/>
    <property type="evidence" value="ECO:0007669"/>
    <property type="project" value="TreeGrafter"/>
</dbReference>
<proteinExistence type="predicted"/>
<keyword evidence="1" id="KW-1015">Disulfide bond</keyword>
<dbReference type="InterPro" id="IPR001173">
    <property type="entry name" value="Glyco_trans_2-like"/>
</dbReference>
<reference evidence="3" key="2">
    <citation type="submission" date="2025-09" db="UniProtKB">
        <authorList>
            <consortium name="Ensembl"/>
        </authorList>
    </citation>
    <scope>IDENTIFICATION</scope>
</reference>
<dbReference type="InterPro" id="IPR029044">
    <property type="entry name" value="Nucleotide-diphossugar_trans"/>
</dbReference>
<dbReference type="Pfam" id="PF00535">
    <property type="entry name" value="Glycos_transf_2"/>
    <property type="match status" value="1"/>
</dbReference>
<dbReference type="PANTHER" id="PTHR11675:SF129">
    <property type="entry name" value="POLYPEPTIDE N-ACETYLGALACTOSAMINYLTRANSFERASE-LIKE 6"/>
    <property type="match status" value="1"/>
</dbReference>
<dbReference type="AlphaFoldDB" id="A0A673MQW6"/>
<reference evidence="3" key="1">
    <citation type="submission" date="2025-08" db="UniProtKB">
        <authorList>
            <consortium name="Ensembl"/>
        </authorList>
    </citation>
    <scope>IDENTIFICATION</scope>
</reference>
<evidence type="ECO:0000313" key="3">
    <source>
        <dbReference type="Ensembl" id="ENSSRHP00000090614.1"/>
    </source>
</evidence>
<dbReference type="Ensembl" id="ENSSRHT00000093060.1">
    <property type="protein sequence ID" value="ENSSRHP00000090614.1"/>
    <property type="gene ID" value="ENSSRHG00000044746.1"/>
</dbReference>
<dbReference type="Proteomes" id="UP000472270">
    <property type="component" value="Unassembled WGS sequence"/>
</dbReference>
<feature type="domain" description="Glycosyltransferase 2-like" evidence="2">
    <location>
        <begin position="10"/>
        <end position="52"/>
    </location>
</feature>
<evidence type="ECO:0000259" key="2">
    <source>
        <dbReference type="Pfam" id="PF00535"/>
    </source>
</evidence>
<evidence type="ECO:0000256" key="1">
    <source>
        <dbReference type="ARBA" id="ARBA00023157"/>
    </source>
</evidence>
<dbReference type="SUPFAM" id="SSF53448">
    <property type="entry name" value="Nucleotide-diphospho-sugar transferases"/>
    <property type="match status" value="1"/>
</dbReference>
<sequence length="54" mass="6356">MYLENLPNTSIIIPFHNEGWSSLLRTIHSITNRTPDHLIAEIILVDDYSDKDFW</sequence>
<dbReference type="Gene3D" id="3.90.550.10">
    <property type="entry name" value="Spore Coat Polysaccharide Biosynthesis Protein SpsA, Chain A"/>
    <property type="match status" value="1"/>
</dbReference>
<dbReference type="GO" id="GO:0006493">
    <property type="term" value="P:protein O-linked glycosylation"/>
    <property type="evidence" value="ECO:0007669"/>
    <property type="project" value="TreeGrafter"/>
</dbReference>
<keyword evidence="4" id="KW-1185">Reference proteome</keyword>
<evidence type="ECO:0000313" key="4">
    <source>
        <dbReference type="Proteomes" id="UP000472270"/>
    </source>
</evidence>